<gene>
    <name evidence="2" type="ORF">B7463_g7147</name>
</gene>
<keyword evidence="3" id="KW-1185">Reference proteome</keyword>
<proteinExistence type="predicted"/>
<accession>A0A3E2H739</accession>
<evidence type="ECO:0000313" key="2">
    <source>
        <dbReference type="EMBL" id="RFU29200.1"/>
    </source>
</evidence>
<dbReference type="Proteomes" id="UP000258309">
    <property type="component" value="Unassembled WGS sequence"/>
</dbReference>
<protein>
    <submittedName>
        <fullName evidence="2">Uncharacterized protein</fullName>
    </submittedName>
</protein>
<dbReference type="AlphaFoldDB" id="A0A3E2H739"/>
<organism evidence="2 3">
    <name type="scientific">Scytalidium lignicola</name>
    <name type="common">Hyphomycete</name>
    <dbReference type="NCBI Taxonomy" id="5539"/>
    <lineage>
        <taxon>Eukaryota</taxon>
        <taxon>Fungi</taxon>
        <taxon>Dikarya</taxon>
        <taxon>Ascomycota</taxon>
        <taxon>Pezizomycotina</taxon>
        <taxon>Leotiomycetes</taxon>
        <taxon>Leotiomycetes incertae sedis</taxon>
        <taxon>Scytalidium</taxon>
    </lineage>
</organism>
<comment type="caution">
    <text evidence="2">The sequence shown here is derived from an EMBL/GenBank/DDBJ whole genome shotgun (WGS) entry which is preliminary data.</text>
</comment>
<evidence type="ECO:0000313" key="3">
    <source>
        <dbReference type="Proteomes" id="UP000258309"/>
    </source>
</evidence>
<feature type="non-terminal residue" evidence="2">
    <location>
        <position position="101"/>
    </location>
</feature>
<evidence type="ECO:0000256" key="1">
    <source>
        <dbReference type="SAM" id="MobiDB-lite"/>
    </source>
</evidence>
<sequence>MVHQSMVSRRKSHANRCREQPKSKDEPITITRMGVFGLKVPGNETLTSQEEDGREKMRIDIHGFIVQVQPASKATIRRLRFGPVAVQDELAVLIPFGDVIV</sequence>
<reference evidence="2 3" key="1">
    <citation type="submission" date="2018-05" db="EMBL/GenBank/DDBJ databases">
        <title>Draft genome sequence of Scytalidium lignicola DSM 105466, a ubiquitous saprotrophic fungus.</title>
        <authorList>
            <person name="Buettner E."/>
            <person name="Gebauer A.M."/>
            <person name="Hofrichter M."/>
            <person name="Liers C."/>
            <person name="Kellner H."/>
        </authorList>
    </citation>
    <scope>NUCLEOTIDE SEQUENCE [LARGE SCALE GENOMIC DNA]</scope>
    <source>
        <strain evidence="2 3">DSM 105466</strain>
    </source>
</reference>
<feature type="non-terminal residue" evidence="2">
    <location>
        <position position="1"/>
    </location>
</feature>
<name>A0A3E2H739_SCYLI</name>
<feature type="region of interest" description="Disordered" evidence="1">
    <location>
        <begin position="1"/>
        <end position="28"/>
    </location>
</feature>
<dbReference type="EMBL" id="NCSJ02000136">
    <property type="protein sequence ID" value="RFU29200.1"/>
    <property type="molecule type" value="Genomic_DNA"/>
</dbReference>
<feature type="compositionally biased region" description="Basic and acidic residues" evidence="1">
    <location>
        <begin position="16"/>
        <end position="27"/>
    </location>
</feature>